<evidence type="ECO:0000313" key="1">
    <source>
        <dbReference type="EMBL" id="MDQ0516294.1"/>
    </source>
</evidence>
<dbReference type="Proteomes" id="UP001223743">
    <property type="component" value="Unassembled WGS sequence"/>
</dbReference>
<accession>A0ABU0M5R1</accession>
<sequence>MPMIKPDAMPSPETLIDYGNGEVGAVMFYYAAEGQDYGEIAREHGFSFRILWLEDDADADQELLVAYEEGAGDICARWNPKIPDGFQLAAKHDTEDGPVAIFIRKREKGAS</sequence>
<organism evidence="1 2">
    <name type="scientific">Kaistia geumhonensis</name>
    <dbReference type="NCBI Taxonomy" id="410839"/>
    <lineage>
        <taxon>Bacteria</taxon>
        <taxon>Pseudomonadati</taxon>
        <taxon>Pseudomonadota</taxon>
        <taxon>Alphaproteobacteria</taxon>
        <taxon>Hyphomicrobiales</taxon>
        <taxon>Kaistiaceae</taxon>
        <taxon>Kaistia</taxon>
    </lineage>
</organism>
<keyword evidence="2" id="KW-1185">Reference proteome</keyword>
<dbReference type="RefSeq" id="WP_266279786.1">
    <property type="nucleotide sequence ID" value="NZ_JAPKNF010000001.1"/>
</dbReference>
<dbReference type="EMBL" id="JAUSWJ010000001">
    <property type="protein sequence ID" value="MDQ0516294.1"/>
    <property type="molecule type" value="Genomic_DNA"/>
</dbReference>
<gene>
    <name evidence="1" type="ORF">QO015_001907</name>
</gene>
<comment type="caution">
    <text evidence="1">The sequence shown here is derived from an EMBL/GenBank/DDBJ whole genome shotgun (WGS) entry which is preliminary data.</text>
</comment>
<proteinExistence type="predicted"/>
<name>A0ABU0M5R1_9HYPH</name>
<reference evidence="1 2" key="1">
    <citation type="submission" date="2023-07" db="EMBL/GenBank/DDBJ databases">
        <title>Genomic Encyclopedia of Type Strains, Phase IV (KMG-IV): sequencing the most valuable type-strain genomes for metagenomic binning, comparative biology and taxonomic classification.</title>
        <authorList>
            <person name="Goeker M."/>
        </authorList>
    </citation>
    <scope>NUCLEOTIDE SEQUENCE [LARGE SCALE GENOMIC DNA]</scope>
    <source>
        <strain evidence="1 2">B1-1</strain>
    </source>
</reference>
<protein>
    <submittedName>
        <fullName evidence="1">Uncharacterized protein</fullName>
    </submittedName>
</protein>
<evidence type="ECO:0000313" key="2">
    <source>
        <dbReference type="Proteomes" id="UP001223743"/>
    </source>
</evidence>